<dbReference type="EMBL" id="JXUW01000010">
    <property type="protein sequence ID" value="KJE76864.1"/>
    <property type="molecule type" value="Genomic_DNA"/>
</dbReference>
<dbReference type="GeneID" id="78372575"/>
<name>A0A0D8FV95_9ACTN</name>
<dbReference type="InterPro" id="IPR027417">
    <property type="entry name" value="P-loop_NTPase"/>
</dbReference>
<keyword evidence="2 4" id="KW-0418">Kinase</keyword>
<dbReference type="InterPro" id="IPR022300">
    <property type="entry name" value="PPK2-rel_1"/>
</dbReference>
<comment type="caution">
    <text evidence="4">The sequence shown here is derived from an EMBL/GenBank/DDBJ whole genome shotgun (WGS) entry which is preliminary data.</text>
</comment>
<feature type="domain" description="Polyphosphate kinase-2-related" evidence="3">
    <location>
        <begin position="36"/>
        <end position="256"/>
    </location>
</feature>
<protein>
    <submittedName>
        <fullName evidence="4">Polyphosphate kinase 2 (PPK2)</fullName>
    </submittedName>
</protein>
<evidence type="ECO:0000256" key="1">
    <source>
        <dbReference type="ARBA" id="ARBA00022679"/>
    </source>
</evidence>
<dbReference type="Gene3D" id="3.40.50.300">
    <property type="entry name" value="P-loop containing nucleotide triphosphate hydrolases"/>
    <property type="match status" value="1"/>
</dbReference>
<dbReference type="InterPro" id="IPR022488">
    <property type="entry name" value="PPK2-related"/>
</dbReference>
<dbReference type="STRING" id="1121877.FEAC_13660"/>
<gene>
    <name evidence="4" type="ORF">FEAC_13660</name>
</gene>
<dbReference type="SUPFAM" id="SSF52540">
    <property type="entry name" value="P-loop containing nucleoside triphosphate hydrolases"/>
    <property type="match status" value="1"/>
</dbReference>
<keyword evidence="5" id="KW-1185">Reference proteome</keyword>
<dbReference type="PATRIC" id="fig|1121877.4.peg.1496"/>
<reference evidence="4 5" key="1">
    <citation type="submission" date="2015-01" db="EMBL/GenBank/DDBJ databases">
        <title>Draft genome of the acidophilic iron oxidizer Ferrimicrobium acidiphilum strain T23.</title>
        <authorList>
            <person name="Poehlein A."/>
            <person name="Eisen S."/>
            <person name="Schloemann M."/>
            <person name="Johnson B.D."/>
            <person name="Daniel R."/>
            <person name="Muehling M."/>
        </authorList>
    </citation>
    <scope>NUCLEOTIDE SEQUENCE [LARGE SCALE GENOMIC DNA]</scope>
    <source>
        <strain evidence="4 5">T23</strain>
    </source>
</reference>
<evidence type="ECO:0000259" key="3">
    <source>
        <dbReference type="Pfam" id="PF03976"/>
    </source>
</evidence>
<dbReference type="PANTHER" id="PTHR34383">
    <property type="entry name" value="POLYPHOSPHATE:AMP PHOSPHOTRANSFERASE-RELATED"/>
    <property type="match status" value="1"/>
</dbReference>
<accession>A0A0D8FV95</accession>
<dbReference type="NCBIfam" id="TIGR03709">
    <property type="entry name" value="PPK2_rel_1"/>
    <property type="match status" value="1"/>
</dbReference>
<dbReference type="RefSeq" id="WP_052565866.1">
    <property type="nucleotide sequence ID" value="NZ_JQKF01000028.1"/>
</dbReference>
<dbReference type="InterPro" id="IPR016898">
    <property type="entry name" value="Polyphosphate_phosphotransfera"/>
</dbReference>
<dbReference type="eggNOG" id="COG2326">
    <property type="taxonomic scope" value="Bacteria"/>
</dbReference>
<dbReference type="OrthoDB" id="9775224at2"/>
<evidence type="ECO:0000313" key="4">
    <source>
        <dbReference type="EMBL" id="KJE76864.1"/>
    </source>
</evidence>
<organism evidence="4 5">
    <name type="scientific">Ferrimicrobium acidiphilum DSM 19497</name>
    <dbReference type="NCBI Taxonomy" id="1121877"/>
    <lineage>
        <taxon>Bacteria</taxon>
        <taxon>Bacillati</taxon>
        <taxon>Actinomycetota</taxon>
        <taxon>Acidimicrobiia</taxon>
        <taxon>Acidimicrobiales</taxon>
        <taxon>Acidimicrobiaceae</taxon>
        <taxon>Ferrimicrobium</taxon>
    </lineage>
</organism>
<dbReference type="AlphaFoldDB" id="A0A0D8FV95"/>
<dbReference type="GO" id="GO:0008976">
    <property type="term" value="F:polyphosphate kinase activity"/>
    <property type="evidence" value="ECO:0007669"/>
    <property type="project" value="InterPro"/>
</dbReference>
<dbReference type="PANTHER" id="PTHR34383:SF3">
    <property type="entry name" value="POLYPHOSPHATE:AMP PHOSPHOTRANSFERASE"/>
    <property type="match status" value="1"/>
</dbReference>
<keyword evidence="1" id="KW-0808">Transferase</keyword>
<evidence type="ECO:0000313" key="5">
    <source>
        <dbReference type="Proteomes" id="UP000032336"/>
    </source>
</evidence>
<proteinExistence type="predicted"/>
<sequence>MGHHIDQEWSELTQLTSSDDIPSETSVILGAPELGKKEAKKIRRRAVKRLVALQEALYAQATDGVLVVLQGLDTAGKDGTIRAVFGGVNPQGVKVHGFKVPTPDEAAHDYLYRIHQAVPARGEIGVFNRSHYEDLIVPLATKKMTEKAFMTRIDEIHEFESYLLEQKITIVKLYLHVSYEEQGRRLLSRLKNPEKHWKFSPNDLTTREHFSSFSEAYRRIIPATSFDELPWHIIPADQRWYRNSVASSIVTEAVAALAPHAPEIDIAHIAKIRDELTTELNDSNY</sequence>
<dbReference type="GO" id="GO:0006797">
    <property type="term" value="P:polyphosphate metabolic process"/>
    <property type="evidence" value="ECO:0007669"/>
    <property type="project" value="InterPro"/>
</dbReference>
<dbReference type="Pfam" id="PF03976">
    <property type="entry name" value="PPK2"/>
    <property type="match status" value="1"/>
</dbReference>
<dbReference type="Proteomes" id="UP000032336">
    <property type="component" value="Unassembled WGS sequence"/>
</dbReference>
<evidence type="ECO:0000256" key="2">
    <source>
        <dbReference type="ARBA" id="ARBA00022777"/>
    </source>
</evidence>
<dbReference type="PIRSF" id="PIRSF028756">
    <property type="entry name" value="PPK2_prd"/>
    <property type="match status" value="1"/>
</dbReference>